<keyword evidence="5" id="KW-0812">Transmembrane</keyword>
<dbReference type="GO" id="GO:0016020">
    <property type="term" value="C:membrane"/>
    <property type="evidence" value="ECO:0007669"/>
    <property type="project" value="InterPro"/>
</dbReference>
<dbReference type="InterPro" id="IPR004089">
    <property type="entry name" value="MCPsignal_dom"/>
</dbReference>
<keyword evidence="5" id="KW-0472">Membrane</keyword>
<dbReference type="OrthoDB" id="9795078at2"/>
<evidence type="ECO:0000313" key="8">
    <source>
        <dbReference type="Proteomes" id="UP000305675"/>
    </source>
</evidence>
<feature type="transmembrane region" description="Helical" evidence="5">
    <location>
        <begin position="168"/>
        <end position="190"/>
    </location>
</feature>
<dbReference type="Proteomes" id="UP000305675">
    <property type="component" value="Unassembled WGS sequence"/>
</dbReference>
<feature type="transmembrane region" description="Helical" evidence="5">
    <location>
        <begin position="115"/>
        <end position="148"/>
    </location>
</feature>
<dbReference type="Pfam" id="PF00015">
    <property type="entry name" value="MCPsignal"/>
    <property type="match status" value="1"/>
</dbReference>
<dbReference type="AlphaFoldDB" id="A0A4U1BTV2"/>
<dbReference type="PRINTS" id="PR00260">
    <property type="entry name" value="CHEMTRNSDUCR"/>
</dbReference>
<dbReference type="GO" id="GO:0004888">
    <property type="term" value="F:transmembrane signaling receptor activity"/>
    <property type="evidence" value="ECO:0007669"/>
    <property type="project" value="InterPro"/>
</dbReference>
<evidence type="ECO:0000313" key="7">
    <source>
        <dbReference type="EMBL" id="TKB57378.1"/>
    </source>
</evidence>
<comment type="caution">
    <text evidence="7">The sequence shown here is derived from an EMBL/GenBank/DDBJ whole genome shotgun (WGS) entry which is preliminary data.</text>
</comment>
<gene>
    <name evidence="7" type="ORF">FCL42_03615</name>
</gene>
<keyword evidence="5" id="KW-1133">Transmembrane helix</keyword>
<dbReference type="PANTHER" id="PTHR43531:SF11">
    <property type="entry name" value="METHYL-ACCEPTING CHEMOTAXIS PROTEIN 3"/>
    <property type="match status" value="1"/>
</dbReference>
<dbReference type="SMART" id="SM00283">
    <property type="entry name" value="MA"/>
    <property type="match status" value="1"/>
</dbReference>
<keyword evidence="8" id="KW-1185">Reference proteome</keyword>
<dbReference type="EMBL" id="SWCJ01000002">
    <property type="protein sequence ID" value="TKB57378.1"/>
    <property type="molecule type" value="Genomic_DNA"/>
</dbReference>
<dbReference type="Gene3D" id="1.10.287.950">
    <property type="entry name" value="Methyl-accepting chemotaxis protein"/>
    <property type="match status" value="1"/>
</dbReference>
<comment type="similarity">
    <text evidence="3">Belongs to the methyl-accepting chemotaxis (MCP) protein family.</text>
</comment>
<evidence type="ECO:0000256" key="5">
    <source>
        <dbReference type="SAM" id="Phobius"/>
    </source>
</evidence>
<dbReference type="GO" id="GO:0006935">
    <property type="term" value="P:chemotaxis"/>
    <property type="evidence" value="ECO:0007669"/>
    <property type="project" value="UniProtKB-KW"/>
</dbReference>
<feature type="transmembrane region" description="Helical" evidence="5">
    <location>
        <begin position="32"/>
        <end position="49"/>
    </location>
</feature>
<dbReference type="InterPro" id="IPR051310">
    <property type="entry name" value="MCP_chemotaxis"/>
</dbReference>
<protein>
    <submittedName>
        <fullName evidence="7">Chemotaxis protein</fullName>
    </submittedName>
</protein>
<organism evidence="7 8">
    <name type="scientific">Ferrimonas aestuarii</name>
    <dbReference type="NCBI Taxonomy" id="2569539"/>
    <lineage>
        <taxon>Bacteria</taxon>
        <taxon>Pseudomonadati</taxon>
        <taxon>Pseudomonadota</taxon>
        <taxon>Gammaproteobacteria</taxon>
        <taxon>Alteromonadales</taxon>
        <taxon>Ferrimonadaceae</taxon>
        <taxon>Ferrimonas</taxon>
    </lineage>
</organism>
<sequence length="489" mass="53229">MDCSMNVILLIRNWFCPYYLDLEPQVQRRTNTALFFLMLSLAAGAYSFCKWQAAEHIYLIESSMFLMVMELTGALVLKFTRSIRWALNFGFVGMMVNCFNLIYQTGGFVVSSQTLWIAVLFISFYLTATLLSAFIWSGFTLALTILMAYGHTTGYPYPNLPDVGNQVVVEAYTGAIVPSLIICAGLWFLINMRDDALSSASKMQHDAEQHALSAEQGAKTLSGVLTQVEHGASELSDVSNILSAQSTQLGSNVNLLNQSCEGQSSASEQITQQLHQFTMEMDTVAQALNQLADDSTVIDNKAQSSSVSLSATHEAITKIAETNKQITTVAAMITSVAEQTNLLALNAAIEAARAGEQGRGFAVVAEQVRELSKKSNDAAGEIRTILQQSHQEIVNGEELMDKTHTELTDIIKQINDIQGQTGSINRIVVRQSEVIQELHAASEEFSEGTSNTAGISQEVAQLGGELTAQATKVKEMVMMLDSALEGSKA</sequence>
<feature type="transmembrane region" description="Helical" evidence="5">
    <location>
        <begin position="83"/>
        <end position="103"/>
    </location>
</feature>
<dbReference type="PROSITE" id="PS50111">
    <property type="entry name" value="CHEMOTAXIS_TRANSDUC_2"/>
    <property type="match status" value="1"/>
</dbReference>
<dbReference type="PANTHER" id="PTHR43531">
    <property type="entry name" value="PROTEIN ICFG"/>
    <property type="match status" value="1"/>
</dbReference>
<feature type="transmembrane region" description="Helical" evidence="5">
    <location>
        <begin position="56"/>
        <end position="77"/>
    </location>
</feature>
<keyword evidence="1" id="KW-0145">Chemotaxis</keyword>
<dbReference type="GO" id="GO:0007165">
    <property type="term" value="P:signal transduction"/>
    <property type="evidence" value="ECO:0007669"/>
    <property type="project" value="UniProtKB-KW"/>
</dbReference>
<evidence type="ECO:0000259" key="6">
    <source>
        <dbReference type="PROSITE" id="PS50111"/>
    </source>
</evidence>
<evidence type="ECO:0000256" key="1">
    <source>
        <dbReference type="ARBA" id="ARBA00022500"/>
    </source>
</evidence>
<keyword evidence="2 4" id="KW-0807">Transducer</keyword>
<dbReference type="SUPFAM" id="SSF58104">
    <property type="entry name" value="Methyl-accepting chemotaxis protein (MCP) signaling domain"/>
    <property type="match status" value="1"/>
</dbReference>
<name>A0A4U1BTV2_9GAMM</name>
<proteinExistence type="inferred from homology"/>
<evidence type="ECO:0000256" key="2">
    <source>
        <dbReference type="ARBA" id="ARBA00023224"/>
    </source>
</evidence>
<accession>A0A4U1BTV2</accession>
<reference evidence="7 8" key="1">
    <citation type="submission" date="2019-04" db="EMBL/GenBank/DDBJ databases">
        <authorList>
            <person name="Hwang J.C."/>
        </authorList>
    </citation>
    <scope>NUCLEOTIDE SEQUENCE [LARGE SCALE GENOMIC DNA]</scope>
    <source>
        <strain evidence="7 8">IMCC35002</strain>
    </source>
</reference>
<evidence type="ECO:0000256" key="3">
    <source>
        <dbReference type="ARBA" id="ARBA00029447"/>
    </source>
</evidence>
<evidence type="ECO:0000256" key="4">
    <source>
        <dbReference type="PROSITE-ProRule" id="PRU00284"/>
    </source>
</evidence>
<dbReference type="InterPro" id="IPR004090">
    <property type="entry name" value="Chemotax_Me-accpt_rcpt"/>
</dbReference>
<feature type="domain" description="Methyl-accepting transducer" evidence="6">
    <location>
        <begin position="238"/>
        <end position="460"/>
    </location>
</feature>